<dbReference type="SUPFAM" id="SSF50965">
    <property type="entry name" value="Galactose oxidase, central domain"/>
    <property type="match status" value="2"/>
</dbReference>
<evidence type="ECO:0000313" key="3">
    <source>
        <dbReference type="EMBL" id="PIL30167.1"/>
    </source>
</evidence>
<dbReference type="PANTHER" id="PTHR46093:SF16">
    <property type="entry name" value="MULTIPLE EGF-LIKE-DOMAINS 8"/>
    <property type="match status" value="1"/>
</dbReference>
<protein>
    <submittedName>
        <fullName evidence="3">Uncharacterized protein</fullName>
    </submittedName>
</protein>
<dbReference type="InterPro" id="IPR015915">
    <property type="entry name" value="Kelch-typ_b-propeller"/>
</dbReference>
<dbReference type="AlphaFoldDB" id="A0A2G8S8V8"/>
<dbReference type="OrthoDB" id="432528at2759"/>
<dbReference type="PANTHER" id="PTHR46093">
    <property type="entry name" value="ACYL-COA-BINDING DOMAIN-CONTAINING PROTEIN 5"/>
    <property type="match status" value="1"/>
</dbReference>
<organism evidence="3 4">
    <name type="scientific">Ganoderma sinense ZZ0214-1</name>
    <dbReference type="NCBI Taxonomy" id="1077348"/>
    <lineage>
        <taxon>Eukaryota</taxon>
        <taxon>Fungi</taxon>
        <taxon>Dikarya</taxon>
        <taxon>Basidiomycota</taxon>
        <taxon>Agaricomycotina</taxon>
        <taxon>Agaricomycetes</taxon>
        <taxon>Polyporales</taxon>
        <taxon>Polyporaceae</taxon>
        <taxon>Ganoderma</taxon>
    </lineage>
</organism>
<dbReference type="EMBL" id="AYKW01000016">
    <property type="protein sequence ID" value="PIL30167.1"/>
    <property type="molecule type" value="Genomic_DNA"/>
</dbReference>
<name>A0A2G8S8V8_9APHY</name>
<keyword evidence="1" id="KW-0880">Kelch repeat</keyword>
<keyword evidence="2" id="KW-0677">Repeat</keyword>
<evidence type="ECO:0000313" key="4">
    <source>
        <dbReference type="Proteomes" id="UP000230002"/>
    </source>
</evidence>
<sequence>MAVDVVQSPQLEEAFASYLQRLQLSERRYRDAESKLAIVEAEGFERQRKYGDAAAKFMEAMTLLLGPELKIPIDAANAGGVKCSVYLQMTMDECLTAMTCANGASRCLFGSGKLPEVLDWTTEVDVLHKNARYRGIPVYDWEQYHPPPPALEFHRLRLLALLTASDVFLKLGNTGAAAYVRNLGNDLISSLSSEGDQYVLRQEVLPKSTWMAAMQCRHPDPSIHRNHQITEPTLQVRGEWQKLKVTVHSRIASRMAHACFIYKSFLTLETARGRLYVCGGQRSGTAELYRDLWCLDLARMDGWRELPSYSRPFLNCHMVVHDGKAYLFRGLAAVDFFDLERERWGRISTHFLNARGGRAEWPYRETLADYGACVARGTLYVFGGQYTRAIGCNLFAALDIARKTWTLLSGTPDSVPLLPQYDVPGPRKQHGMWADGSGERVYVMYGMADRQAADLYQEEFGSVEGFVYDDCWSWDVVKKEWRRERVAGNIPCPRAEMSMCYNPAINSTIMFGGYNPALPYYESTGTCYGFHYFSDTFILDHSSATPQWRHIITPSFPTYRAQGQVVADSATGKIFLFGGYTNTSFVPAGKHSYGDIWQLVVDVPGGLFEGVDWEDEKRCAQMGPWQICYTCKTVGSHKKCGGSCGGRVFYCTPNCQREGWPVHKEKHGCRR</sequence>
<evidence type="ECO:0000256" key="1">
    <source>
        <dbReference type="ARBA" id="ARBA00022441"/>
    </source>
</evidence>
<keyword evidence="4" id="KW-1185">Reference proteome</keyword>
<evidence type="ECO:0000256" key="2">
    <source>
        <dbReference type="ARBA" id="ARBA00022737"/>
    </source>
</evidence>
<gene>
    <name evidence="3" type="ORF">GSI_07745</name>
</gene>
<reference evidence="3 4" key="1">
    <citation type="journal article" date="2015" name="Sci. Rep.">
        <title>Chromosome-level genome map provides insights into diverse defense mechanisms in the medicinal fungus Ganoderma sinense.</title>
        <authorList>
            <person name="Zhu Y."/>
            <person name="Xu J."/>
            <person name="Sun C."/>
            <person name="Zhou S."/>
            <person name="Xu H."/>
            <person name="Nelson D.R."/>
            <person name="Qian J."/>
            <person name="Song J."/>
            <person name="Luo H."/>
            <person name="Xiang L."/>
            <person name="Li Y."/>
            <person name="Xu Z."/>
            <person name="Ji A."/>
            <person name="Wang L."/>
            <person name="Lu S."/>
            <person name="Hayward A."/>
            <person name="Sun W."/>
            <person name="Li X."/>
            <person name="Schwartz D.C."/>
            <person name="Wang Y."/>
            <person name="Chen S."/>
        </authorList>
    </citation>
    <scope>NUCLEOTIDE SEQUENCE [LARGE SCALE GENOMIC DNA]</scope>
    <source>
        <strain evidence="3 4">ZZ0214-1</strain>
    </source>
</reference>
<proteinExistence type="predicted"/>
<comment type="caution">
    <text evidence="3">The sequence shown here is derived from an EMBL/GenBank/DDBJ whole genome shotgun (WGS) entry which is preliminary data.</text>
</comment>
<dbReference type="Proteomes" id="UP000230002">
    <property type="component" value="Unassembled WGS sequence"/>
</dbReference>
<accession>A0A2G8S8V8</accession>
<dbReference type="InterPro" id="IPR011043">
    <property type="entry name" value="Gal_Oxase/kelch_b-propeller"/>
</dbReference>
<dbReference type="Gene3D" id="2.120.10.80">
    <property type="entry name" value="Kelch-type beta propeller"/>
    <property type="match status" value="2"/>
</dbReference>